<sequence>MLPRTPALTRRAFSLLALGAAAWGSASLPALAAPAEVRITHSMTGGAQKEAFDAIVAAFEAAHPDIKIKQIVYDDDLYSDTGLITQLKSSSPPEIYFQWAGAPTQRDAREGFAMDLSEALGAEGWKDSFIAPAFSQQMGVLNDGKPYLVPITLDVTNVIWYNKQIFKEAGIAPPANWAELIDLTKKLAGKGETPFVIGNQELWPLGNWASHIASRVVPPADYEAAFRLEKPFNTPDFEKALNLVDEIRQAGGFNKDIAGLGADPAMSTFFQGAAAMHPIGSWLVSSATELAEKDFDYDEFNTPLIDPAHPLKDSVIGTLTGFAVSPKSQNPQQAITFLRFFTSPENQVKWAEAGSFSPVKGAMEKAKLDPKTKAMADLLNSAGSLVPPPDTTYPVEVAEAYYQAAAYVAGGEKSPKDALVWLDDRVKTMRK</sequence>
<dbReference type="Proteomes" id="UP000616151">
    <property type="component" value="Unassembled WGS sequence"/>
</dbReference>
<name>A0ACC5R495_9HYPH</name>
<gene>
    <name evidence="1" type="ORF">JHL16_14130</name>
</gene>
<comment type="caution">
    <text evidence="1">The sequence shown here is derived from an EMBL/GenBank/DDBJ whole genome shotgun (WGS) entry which is preliminary data.</text>
</comment>
<keyword evidence="2" id="KW-1185">Reference proteome</keyword>
<evidence type="ECO:0000313" key="2">
    <source>
        <dbReference type="Proteomes" id="UP000616151"/>
    </source>
</evidence>
<evidence type="ECO:0000313" key="1">
    <source>
        <dbReference type="EMBL" id="MBK1867491.1"/>
    </source>
</evidence>
<reference evidence="1" key="1">
    <citation type="submission" date="2021-01" db="EMBL/GenBank/DDBJ databases">
        <authorList>
            <person name="Sun Q."/>
        </authorList>
    </citation>
    <scope>NUCLEOTIDE SEQUENCE</scope>
    <source>
        <strain evidence="1">YIM B02566</strain>
    </source>
</reference>
<protein>
    <submittedName>
        <fullName evidence="1">Extracellular solute-binding protein</fullName>
    </submittedName>
</protein>
<accession>A0ACC5R495</accession>
<dbReference type="EMBL" id="JAENHL010000007">
    <property type="protein sequence ID" value="MBK1867491.1"/>
    <property type="molecule type" value="Genomic_DNA"/>
</dbReference>
<proteinExistence type="predicted"/>
<organism evidence="1 2">
    <name type="scientific">Taklimakanibacter albus</name>
    <dbReference type="NCBI Taxonomy" id="2800327"/>
    <lineage>
        <taxon>Bacteria</taxon>
        <taxon>Pseudomonadati</taxon>
        <taxon>Pseudomonadota</taxon>
        <taxon>Alphaproteobacteria</taxon>
        <taxon>Hyphomicrobiales</taxon>
        <taxon>Aestuariivirgaceae</taxon>
        <taxon>Taklimakanibacter</taxon>
    </lineage>
</organism>